<feature type="domain" description="Reverse transcriptase" evidence="3">
    <location>
        <begin position="597"/>
        <end position="861"/>
    </location>
</feature>
<gene>
    <name evidence="4" type="ORF">TRAPUB_14217</name>
</gene>
<reference evidence="4 5" key="1">
    <citation type="submission" date="2016-10" db="EMBL/GenBank/DDBJ databases">
        <title>Genome sequence of the basidiomycete white-rot fungus Trametes pubescens.</title>
        <authorList>
            <person name="Makela M.R."/>
            <person name="Granchi Z."/>
            <person name="Peng M."/>
            <person name="De Vries R.P."/>
            <person name="Grigoriev I."/>
            <person name="Riley R."/>
            <person name="Hilden K."/>
        </authorList>
    </citation>
    <scope>NUCLEOTIDE SEQUENCE [LARGE SCALE GENOMIC DNA]</scope>
    <source>
        <strain evidence="4 5">FBCC735</strain>
    </source>
</reference>
<dbReference type="Proteomes" id="UP000184267">
    <property type="component" value="Unassembled WGS sequence"/>
</dbReference>
<sequence length="1062" mass="118530">MRLHNAGVAGDSAAGLGRNESIGENGSSAAFPERDAGLESIQETTRTGEGQRSQKNRTRARIRVGSLNMRGSGPMGCAAADSKWMRVNQLLRDQKIGVLALQETHLDEARVTSLNELFGRNMHLFYSALPSNATGACGVAFALNKRIVEPELCVCKEVTPGRAMSMSLPWSTGKMLRVLNVYGPNVVTRNSEFWMDLERSDLGVIDMLLGDFNVVEDGLDRIPTRCDAPQATEALRSLVTSLRLHDGWRMENPHTKEYTYLHKANGAQSRLDRIYISGTMRGDAADWGYKETGLDTDHKLAYVSLANRRAPFMGKGRWSMPVHLLTDPKMVQKMRELGAKLIADIGALRERTEARNPQTMYDEFKNALTLAARKRAKEKVPRLQRRLEDLRKDLKNTLNGTELNAGSEKQEAQVQRHAAILQDRITVLEQKLFKGRRRAVASKHWVQTETMSKYWTRPNVALLPSTVIPELRMTNREEGGYTTNSKQMAETARAHYDGLQNVDPLSENESHVEYIREALAPADARLSNDQKARLAEKLLPEEVEEAIREAANNKAPGLDGLPSEVWKTYMKWYAADTKKGMPAIDMARALTVVFNDISRHGMVLGSTFAEGWICPIYKKKDTREIVNYRPITLLNSDYKIMTKTLAVKLAECAPSMIHPDQAGFVPGRRIFDHIQLSKLIIAYTEAEEINGAIVALDQEKAYDRIDHSYLWATLEHMNFPANFITTVRNLYANAVSCVIVNGMRSEMYRVWRGVRQGDPMSCLLFDFAIEPLACALRASALHGLMIPGDAERLIATLFADDTTVYLGEGDDYAAALAPTEIWCRAARARFNLEKTEVIPLGTAEHRAEVLTTRCLYQGATPIPQNVHIVAEGEAVRSLGAWIGNCADDAAPWSPLVATMKKNLEKWNKGKPTLLGRKLAIDLEVGGRTQFLAKAQGMPKVAENAITRMIASFMWDGDAHPRIDRDTLYAPVLEGGLNVLNIQARNEAIDLMRLKDYLNLSPGRPRWALVADVLLARANAAVSRVVDSKARINVFLQNWEVSTRQAKGLPMDLKRMMKAAKNN</sequence>
<keyword evidence="5" id="KW-1185">Reference proteome</keyword>
<feature type="region of interest" description="Disordered" evidence="2">
    <location>
        <begin position="1"/>
        <end position="34"/>
    </location>
</feature>
<dbReference type="Gene3D" id="3.60.10.10">
    <property type="entry name" value="Endonuclease/exonuclease/phosphatase"/>
    <property type="match status" value="1"/>
</dbReference>
<accession>A0A1M2W7T8</accession>
<dbReference type="SUPFAM" id="SSF56219">
    <property type="entry name" value="DNase I-like"/>
    <property type="match status" value="1"/>
</dbReference>
<dbReference type="STRING" id="154538.A0A1M2W7T8"/>
<dbReference type="Pfam" id="PF03372">
    <property type="entry name" value="Exo_endo_phos"/>
    <property type="match status" value="1"/>
</dbReference>
<dbReference type="PANTHER" id="PTHR19446">
    <property type="entry name" value="REVERSE TRANSCRIPTASES"/>
    <property type="match status" value="1"/>
</dbReference>
<evidence type="ECO:0000259" key="3">
    <source>
        <dbReference type="PROSITE" id="PS50878"/>
    </source>
</evidence>
<protein>
    <submittedName>
        <fullName evidence="4">Transposon TX1 uncharacterized 149 kDa protein</fullName>
    </submittedName>
</protein>
<dbReference type="InterPro" id="IPR043502">
    <property type="entry name" value="DNA/RNA_pol_sf"/>
</dbReference>
<comment type="caution">
    <text evidence="4">The sequence shown here is derived from an EMBL/GenBank/DDBJ whole genome shotgun (WGS) entry which is preliminary data.</text>
</comment>
<evidence type="ECO:0000256" key="1">
    <source>
        <dbReference type="SAM" id="Coils"/>
    </source>
</evidence>
<evidence type="ECO:0000256" key="2">
    <source>
        <dbReference type="SAM" id="MobiDB-lite"/>
    </source>
</evidence>
<dbReference type="EMBL" id="MNAD01000085">
    <property type="protein sequence ID" value="OJT15896.1"/>
    <property type="molecule type" value="Genomic_DNA"/>
</dbReference>
<evidence type="ECO:0000313" key="5">
    <source>
        <dbReference type="Proteomes" id="UP000184267"/>
    </source>
</evidence>
<keyword evidence="1" id="KW-0175">Coiled coil</keyword>
<organism evidence="4 5">
    <name type="scientific">Trametes pubescens</name>
    <name type="common">White-rot fungus</name>
    <dbReference type="NCBI Taxonomy" id="154538"/>
    <lineage>
        <taxon>Eukaryota</taxon>
        <taxon>Fungi</taxon>
        <taxon>Dikarya</taxon>
        <taxon>Basidiomycota</taxon>
        <taxon>Agaricomycotina</taxon>
        <taxon>Agaricomycetes</taxon>
        <taxon>Polyporales</taxon>
        <taxon>Polyporaceae</taxon>
        <taxon>Trametes</taxon>
    </lineage>
</organism>
<dbReference type="Pfam" id="PF00078">
    <property type="entry name" value="RVT_1"/>
    <property type="match status" value="1"/>
</dbReference>
<dbReference type="CDD" id="cd01650">
    <property type="entry name" value="RT_nLTR_like"/>
    <property type="match status" value="1"/>
</dbReference>
<evidence type="ECO:0000313" key="4">
    <source>
        <dbReference type="EMBL" id="OJT15896.1"/>
    </source>
</evidence>
<dbReference type="InterPro" id="IPR036691">
    <property type="entry name" value="Endo/exonu/phosph_ase_sf"/>
</dbReference>
<dbReference type="GO" id="GO:0003824">
    <property type="term" value="F:catalytic activity"/>
    <property type="evidence" value="ECO:0007669"/>
    <property type="project" value="InterPro"/>
</dbReference>
<dbReference type="CDD" id="cd09076">
    <property type="entry name" value="L1-EN"/>
    <property type="match status" value="1"/>
</dbReference>
<dbReference type="OrthoDB" id="2799478at2759"/>
<name>A0A1M2W7T8_TRAPU</name>
<dbReference type="AlphaFoldDB" id="A0A1M2W7T8"/>
<dbReference type="InterPro" id="IPR005135">
    <property type="entry name" value="Endo/exonuclease/phosphatase"/>
</dbReference>
<dbReference type="SUPFAM" id="SSF56672">
    <property type="entry name" value="DNA/RNA polymerases"/>
    <property type="match status" value="1"/>
</dbReference>
<dbReference type="PROSITE" id="PS50878">
    <property type="entry name" value="RT_POL"/>
    <property type="match status" value="1"/>
</dbReference>
<proteinExistence type="predicted"/>
<feature type="coiled-coil region" evidence="1">
    <location>
        <begin position="373"/>
        <end position="404"/>
    </location>
</feature>
<dbReference type="InterPro" id="IPR000477">
    <property type="entry name" value="RT_dom"/>
</dbReference>